<keyword evidence="5 8" id="KW-1133">Transmembrane helix</keyword>
<dbReference type="PANTHER" id="PTHR12185">
    <property type="entry name" value="SID1 TRANSMEMBRANE FAMILY MEMEBER"/>
    <property type="match status" value="1"/>
</dbReference>
<reference evidence="9" key="1">
    <citation type="submission" date="2021-02" db="EMBL/GenBank/DDBJ databases">
        <authorList>
            <person name="Nowell W R."/>
        </authorList>
    </citation>
    <scope>NUCLEOTIDE SEQUENCE</scope>
</reference>
<evidence type="ECO:0000313" key="9">
    <source>
        <dbReference type="EMBL" id="CAF1533549.1"/>
    </source>
</evidence>
<comment type="similarity">
    <text evidence="2">Belongs to the SID1 family.</text>
</comment>
<feature type="transmembrane region" description="Helical" evidence="8">
    <location>
        <begin position="164"/>
        <end position="184"/>
    </location>
</feature>
<feature type="non-terminal residue" evidence="9">
    <location>
        <position position="1"/>
    </location>
</feature>
<dbReference type="AlphaFoldDB" id="A0A8S2FS96"/>
<dbReference type="GO" id="GO:0003725">
    <property type="term" value="F:double-stranded RNA binding"/>
    <property type="evidence" value="ECO:0007669"/>
    <property type="project" value="TreeGrafter"/>
</dbReference>
<feature type="transmembrane region" description="Helical" evidence="8">
    <location>
        <begin position="106"/>
        <end position="125"/>
    </location>
</feature>
<evidence type="ECO:0008006" key="12">
    <source>
        <dbReference type="Google" id="ProtNLM"/>
    </source>
</evidence>
<dbReference type="EMBL" id="CAJOBA010060080">
    <property type="protein sequence ID" value="CAF4320913.1"/>
    <property type="molecule type" value="Genomic_DNA"/>
</dbReference>
<feature type="transmembrane region" description="Helical" evidence="8">
    <location>
        <begin position="29"/>
        <end position="47"/>
    </location>
</feature>
<dbReference type="GO" id="GO:0005886">
    <property type="term" value="C:plasma membrane"/>
    <property type="evidence" value="ECO:0007669"/>
    <property type="project" value="TreeGrafter"/>
</dbReference>
<evidence type="ECO:0000256" key="7">
    <source>
        <dbReference type="ARBA" id="ARBA00023180"/>
    </source>
</evidence>
<evidence type="ECO:0000313" key="11">
    <source>
        <dbReference type="Proteomes" id="UP000677228"/>
    </source>
</evidence>
<dbReference type="InterPro" id="IPR025958">
    <property type="entry name" value="SID1_TM_fam"/>
</dbReference>
<dbReference type="GO" id="GO:0051033">
    <property type="term" value="F:RNA transmembrane transporter activity"/>
    <property type="evidence" value="ECO:0007669"/>
    <property type="project" value="TreeGrafter"/>
</dbReference>
<feature type="transmembrane region" description="Helical" evidence="8">
    <location>
        <begin position="53"/>
        <end position="73"/>
    </location>
</feature>
<dbReference type="Proteomes" id="UP000677228">
    <property type="component" value="Unassembled WGS sequence"/>
</dbReference>
<dbReference type="GO" id="GO:0005764">
    <property type="term" value="C:lysosome"/>
    <property type="evidence" value="ECO:0007669"/>
    <property type="project" value="TreeGrafter"/>
</dbReference>
<name>A0A8S2FS96_9BILA</name>
<evidence type="ECO:0000313" key="10">
    <source>
        <dbReference type="EMBL" id="CAF4320913.1"/>
    </source>
</evidence>
<evidence type="ECO:0000256" key="2">
    <source>
        <dbReference type="ARBA" id="ARBA00006618"/>
    </source>
</evidence>
<feature type="transmembrane region" description="Helical" evidence="8">
    <location>
        <begin position="215"/>
        <end position="234"/>
    </location>
</feature>
<proteinExistence type="inferred from homology"/>
<sequence>TSFMFIIAVLNMVKIYQTRHPDINPRSSGTFSFLAIVIFVNVIGVYFDEQWFWILYCITHILFGLACTSKVYYMGKLKLNFRVHINLYKLVKENGFFSRPRYVNRMVLLILANVANIAFALYGAIHQPESFPNHLLFVFLGNLLLYLTWYIIMKLIHREKFTRFPVIYLITATIFWGFSLYFFFREVKSYEVPAAISRTRNKQCIVLNFFDDHDVWHILSSFSMFFSFLTLLTLDDGIRNKRRRDIAAF</sequence>
<evidence type="ECO:0000256" key="3">
    <source>
        <dbReference type="ARBA" id="ARBA00022692"/>
    </source>
</evidence>
<dbReference type="Proteomes" id="UP000682733">
    <property type="component" value="Unassembled WGS sequence"/>
</dbReference>
<dbReference type="EMBL" id="CAJNOK010037809">
    <property type="protein sequence ID" value="CAF1533549.1"/>
    <property type="molecule type" value="Genomic_DNA"/>
</dbReference>
<dbReference type="PANTHER" id="PTHR12185:SF14">
    <property type="entry name" value="CHOLESTEROL UPTAKE PROTEIN 1"/>
    <property type="match status" value="1"/>
</dbReference>
<evidence type="ECO:0000256" key="1">
    <source>
        <dbReference type="ARBA" id="ARBA00004141"/>
    </source>
</evidence>
<evidence type="ECO:0000256" key="8">
    <source>
        <dbReference type="SAM" id="Phobius"/>
    </source>
</evidence>
<comment type="caution">
    <text evidence="9">The sequence shown here is derived from an EMBL/GenBank/DDBJ whole genome shotgun (WGS) entry which is preliminary data.</text>
</comment>
<accession>A0A8S2FS96</accession>
<organism evidence="9 11">
    <name type="scientific">Didymodactylos carnosus</name>
    <dbReference type="NCBI Taxonomy" id="1234261"/>
    <lineage>
        <taxon>Eukaryota</taxon>
        <taxon>Metazoa</taxon>
        <taxon>Spiralia</taxon>
        <taxon>Gnathifera</taxon>
        <taxon>Rotifera</taxon>
        <taxon>Eurotatoria</taxon>
        <taxon>Bdelloidea</taxon>
        <taxon>Philodinida</taxon>
        <taxon>Philodinidae</taxon>
        <taxon>Didymodactylos</taxon>
    </lineage>
</organism>
<comment type="subcellular location">
    <subcellularLocation>
        <location evidence="1">Membrane</location>
        <topology evidence="1">Multi-pass membrane protein</topology>
    </subcellularLocation>
</comment>
<evidence type="ECO:0000256" key="5">
    <source>
        <dbReference type="ARBA" id="ARBA00022989"/>
    </source>
</evidence>
<keyword evidence="4" id="KW-0732">Signal</keyword>
<keyword evidence="3 8" id="KW-0812">Transmembrane</keyword>
<evidence type="ECO:0000256" key="6">
    <source>
        <dbReference type="ARBA" id="ARBA00023136"/>
    </source>
</evidence>
<protein>
    <recommendedName>
        <fullName evidence="12">SID1-like protein</fullName>
    </recommendedName>
</protein>
<feature type="transmembrane region" description="Helical" evidence="8">
    <location>
        <begin position="131"/>
        <end position="152"/>
    </location>
</feature>
<gene>
    <name evidence="9" type="ORF">OVA965_LOCUS38383</name>
    <name evidence="10" type="ORF">TMI583_LOCUS39569</name>
</gene>
<evidence type="ECO:0000256" key="4">
    <source>
        <dbReference type="ARBA" id="ARBA00022729"/>
    </source>
</evidence>
<keyword evidence="7" id="KW-0325">Glycoprotein</keyword>
<keyword evidence="6 8" id="KW-0472">Membrane</keyword>
<dbReference type="Pfam" id="PF13965">
    <property type="entry name" value="SID-1_RNA_chan"/>
    <property type="match status" value="1"/>
</dbReference>